<evidence type="ECO:0000313" key="2">
    <source>
        <dbReference type="EMBL" id="QHS92910.1"/>
    </source>
</evidence>
<dbReference type="Gene3D" id="3.60.21.10">
    <property type="match status" value="1"/>
</dbReference>
<dbReference type="GO" id="GO:0016787">
    <property type="term" value="F:hydrolase activity"/>
    <property type="evidence" value="ECO:0007669"/>
    <property type="project" value="InterPro"/>
</dbReference>
<name>A0A6C0BLJ5_9ZZZZ</name>
<dbReference type="InterPro" id="IPR029052">
    <property type="entry name" value="Metallo-depent_PP-like"/>
</dbReference>
<dbReference type="AlphaFoldDB" id="A0A6C0BLJ5"/>
<accession>A0A6C0BLJ5</accession>
<dbReference type="Pfam" id="PF00149">
    <property type="entry name" value="Metallophos"/>
    <property type="match status" value="1"/>
</dbReference>
<dbReference type="EMBL" id="MN739193">
    <property type="protein sequence ID" value="QHS92910.1"/>
    <property type="molecule type" value="Genomic_DNA"/>
</dbReference>
<reference evidence="2" key="1">
    <citation type="journal article" date="2020" name="Nature">
        <title>Giant virus diversity and host interactions through global metagenomics.</title>
        <authorList>
            <person name="Schulz F."/>
            <person name="Roux S."/>
            <person name="Paez-Espino D."/>
            <person name="Jungbluth S."/>
            <person name="Walsh D.A."/>
            <person name="Denef V.J."/>
            <person name="McMahon K.D."/>
            <person name="Konstantinidis K.T."/>
            <person name="Eloe-Fadrosh E.A."/>
            <person name="Kyrpides N.C."/>
            <person name="Woyke T."/>
        </authorList>
    </citation>
    <scope>NUCLEOTIDE SEQUENCE</scope>
    <source>
        <strain evidence="2">GVMAG-M-3300017651-5</strain>
    </source>
</reference>
<evidence type="ECO:0000259" key="1">
    <source>
        <dbReference type="Pfam" id="PF00149"/>
    </source>
</evidence>
<feature type="domain" description="Calcineurin-like phosphoesterase" evidence="1">
    <location>
        <begin position="5"/>
        <end position="188"/>
    </location>
</feature>
<protein>
    <recommendedName>
        <fullName evidence="1">Calcineurin-like phosphoesterase domain-containing protein</fullName>
    </recommendedName>
</protein>
<dbReference type="InterPro" id="IPR004843">
    <property type="entry name" value="Calcineurin-like_PHP"/>
</dbReference>
<sequence>MSTSVIAIGDPHFKIDNSVETKLMSDAIIEQCQNTNPDAIVCLGDVLDRFSKIDLKPLNDAIDFLSRLQQIAPLYLIIGNHERMNNDDFCTDKHPFTSLKLWSNTYVIDYPQSHQINDHKMIFVPYVHNGRFHEALNLLDMSSEQIKEHTLIFAHQEFKGCNMGHIISEDGDEYPEDYPLCISGHIHINQTIRNIIYPGSPIQHGYTDDDTRGILRINLTSQGIQNRLISLNVKRKKLINLTWDQFHRWEYDDQFFYKLNVTATPVEIAQISKSKRYSELKSLGVKIKLTKLREQYNNVKPQQIQSTQKRSYIPMLYQRIEQDVNQKSWLNHILNQIGSQ</sequence>
<dbReference type="InterPro" id="IPR050535">
    <property type="entry name" value="DNA_Repair-Maintenance_Comp"/>
</dbReference>
<dbReference type="PANTHER" id="PTHR30337">
    <property type="entry name" value="COMPONENT OF ATP-DEPENDENT DSDNA EXONUCLEASE"/>
    <property type="match status" value="1"/>
</dbReference>
<dbReference type="SUPFAM" id="SSF56300">
    <property type="entry name" value="Metallo-dependent phosphatases"/>
    <property type="match status" value="1"/>
</dbReference>
<organism evidence="2">
    <name type="scientific">viral metagenome</name>
    <dbReference type="NCBI Taxonomy" id="1070528"/>
    <lineage>
        <taxon>unclassified sequences</taxon>
        <taxon>metagenomes</taxon>
        <taxon>organismal metagenomes</taxon>
    </lineage>
</organism>
<proteinExistence type="predicted"/>